<evidence type="ECO:0000313" key="1">
    <source>
        <dbReference type="EMBL" id="KMQ85845.1"/>
    </source>
</evidence>
<dbReference type="Proteomes" id="UP000036403">
    <property type="component" value="Unassembled WGS sequence"/>
</dbReference>
<sequence>MAIVEETYLNQKGTLLDCSAHLAQLTQPVAPVAPRTENSSTRTTLPRIQLPQFSGKYEDWPVFRDLFQSLIDKDGNLSEVEKLHYLKVSLKAEADSIVRNLPTITENYRRAWTMLCEQFENKRLLVRSCLTKFNSLQKMKTESAPELRKNS</sequence>
<name>A0A0J7MZG4_LASNI</name>
<accession>A0A0J7MZG4</accession>
<dbReference type="InterPro" id="IPR005312">
    <property type="entry name" value="DUF1759"/>
</dbReference>
<dbReference type="AlphaFoldDB" id="A0A0J7MZG4"/>
<dbReference type="Pfam" id="PF03564">
    <property type="entry name" value="DUF1759"/>
    <property type="match status" value="1"/>
</dbReference>
<dbReference type="PANTHER" id="PTHR22954">
    <property type="entry name" value="RETROVIRAL PROTEASE-RELATED"/>
    <property type="match status" value="1"/>
</dbReference>
<proteinExistence type="predicted"/>
<comment type="caution">
    <text evidence="1">The sequence shown here is derived from an EMBL/GenBank/DDBJ whole genome shotgun (WGS) entry which is preliminary data.</text>
</comment>
<reference evidence="1 2" key="1">
    <citation type="submission" date="2015-04" db="EMBL/GenBank/DDBJ databases">
        <title>Lasius niger genome sequencing.</title>
        <authorList>
            <person name="Konorov E.A."/>
            <person name="Nikitin M.A."/>
            <person name="Kirill M.V."/>
            <person name="Chang P."/>
        </authorList>
    </citation>
    <scope>NUCLEOTIDE SEQUENCE [LARGE SCALE GENOMIC DNA]</scope>
    <source>
        <tissue evidence="1">Whole</tissue>
    </source>
</reference>
<dbReference type="PANTHER" id="PTHR22954:SF3">
    <property type="entry name" value="PROTEIN CBG08539"/>
    <property type="match status" value="1"/>
</dbReference>
<organism evidence="1 2">
    <name type="scientific">Lasius niger</name>
    <name type="common">Black garden ant</name>
    <dbReference type="NCBI Taxonomy" id="67767"/>
    <lineage>
        <taxon>Eukaryota</taxon>
        <taxon>Metazoa</taxon>
        <taxon>Ecdysozoa</taxon>
        <taxon>Arthropoda</taxon>
        <taxon>Hexapoda</taxon>
        <taxon>Insecta</taxon>
        <taxon>Pterygota</taxon>
        <taxon>Neoptera</taxon>
        <taxon>Endopterygota</taxon>
        <taxon>Hymenoptera</taxon>
        <taxon>Apocrita</taxon>
        <taxon>Aculeata</taxon>
        <taxon>Formicoidea</taxon>
        <taxon>Formicidae</taxon>
        <taxon>Formicinae</taxon>
        <taxon>Lasius</taxon>
        <taxon>Lasius</taxon>
    </lineage>
</organism>
<evidence type="ECO:0000313" key="2">
    <source>
        <dbReference type="Proteomes" id="UP000036403"/>
    </source>
</evidence>
<dbReference type="STRING" id="67767.A0A0J7MZG4"/>
<protein>
    <submittedName>
        <fullName evidence="1">Uncharacterized protein</fullName>
    </submittedName>
</protein>
<dbReference type="PaxDb" id="67767-A0A0J7MZG4"/>
<keyword evidence="2" id="KW-1185">Reference proteome</keyword>
<dbReference type="EMBL" id="LBMM01013047">
    <property type="protein sequence ID" value="KMQ85845.1"/>
    <property type="molecule type" value="Genomic_DNA"/>
</dbReference>
<gene>
    <name evidence="1" type="ORF">RF55_15371</name>
</gene>
<dbReference type="OrthoDB" id="7617087at2759"/>